<protein>
    <submittedName>
        <fullName evidence="5">5-oxoprolinase/urea amidolyase family protein</fullName>
    </submittedName>
</protein>
<keyword evidence="2" id="KW-0378">Hydrolase</keyword>
<dbReference type="InterPro" id="IPR052708">
    <property type="entry name" value="PxpC"/>
</dbReference>
<dbReference type="Pfam" id="PF02626">
    <property type="entry name" value="CT_A_B"/>
    <property type="match status" value="1"/>
</dbReference>
<dbReference type="GO" id="GO:0005524">
    <property type="term" value="F:ATP binding"/>
    <property type="evidence" value="ECO:0007669"/>
    <property type="project" value="UniProtKB-KW"/>
</dbReference>
<organism evidence="5 6">
    <name type="scientific">Agromyces agglutinans</name>
    <dbReference type="NCBI Taxonomy" id="2662258"/>
    <lineage>
        <taxon>Bacteria</taxon>
        <taxon>Bacillati</taxon>
        <taxon>Actinomycetota</taxon>
        <taxon>Actinomycetes</taxon>
        <taxon>Micrococcales</taxon>
        <taxon>Microbacteriaceae</taxon>
        <taxon>Agromyces</taxon>
    </lineage>
</organism>
<sequence>MNSAPAPGALVVERPGALALVEDLGRPGLAHLGVATSGALDRGALALANRLVGNPDGAAGLELVAGGFLARFRGTHWFAIAGAWGEVRLDGRRIAPYTAARAADGAVLEIGLAERGIRFVLAVRGGLDEPAVLGARAYDTLARFGPPPVEAGRVLPIGAEPEASVPVLDREAAYPPPAGAVTLALLPGPRADWLGEGATTTLYEAEWRMSASADRVGARLEGPELARRPGELPSEATVAGSMQLPPSGRPTILLADRPVTGGYPVVAIVAPESLDLLAQVRPGQAVRFRHG</sequence>
<keyword evidence="3" id="KW-0067">ATP-binding</keyword>
<dbReference type="NCBIfam" id="TIGR00724">
    <property type="entry name" value="urea_amlyse_rel"/>
    <property type="match status" value="1"/>
</dbReference>
<accession>A0A6I2F3Y1</accession>
<dbReference type="PANTHER" id="PTHR43309:SF3">
    <property type="entry name" value="5-OXOPROLINASE SUBUNIT C"/>
    <property type="match status" value="1"/>
</dbReference>
<evidence type="ECO:0000256" key="3">
    <source>
        <dbReference type="ARBA" id="ARBA00022840"/>
    </source>
</evidence>
<dbReference type="SMART" id="SM00797">
    <property type="entry name" value="AHS2"/>
    <property type="match status" value="1"/>
</dbReference>
<keyword evidence="1" id="KW-0547">Nucleotide-binding</keyword>
<dbReference type="SUPFAM" id="SSF50891">
    <property type="entry name" value="Cyclophilin-like"/>
    <property type="match status" value="1"/>
</dbReference>
<evidence type="ECO:0000256" key="2">
    <source>
        <dbReference type="ARBA" id="ARBA00022801"/>
    </source>
</evidence>
<dbReference type="InterPro" id="IPR029000">
    <property type="entry name" value="Cyclophilin-like_dom_sf"/>
</dbReference>
<evidence type="ECO:0000256" key="1">
    <source>
        <dbReference type="ARBA" id="ARBA00022741"/>
    </source>
</evidence>
<dbReference type="GO" id="GO:0016829">
    <property type="term" value="F:lyase activity"/>
    <property type="evidence" value="ECO:0007669"/>
    <property type="project" value="UniProtKB-KW"/>
</dbReference>
<keyword evidence="5" id="KW-0456">Lyase</keyword>
<keyword evidence="6" id="KW-1185">Reference proteome</keyword>
<dbReference type="InterPro" id="IPR003778">
    <property type="entry name" value="CT_A_B"/>
</dbReference>
<dbReference type="EMBL" id="WJIF01000004">
    <property type="protein sequence ID" value="MRG60185.1"/>
    <property type="molecule type" value="Genomic_DNA"/>
</dbReference>
<dbReference type="PANTHER" id="PTHR43309">
    <property type="entry name" value="5-OXOPROLINASE SUBUNIT C"/>
    <property type="match status" value="1"/>
</dbReference>
<feature type="domain" description="Carboxyltransferase" evidence="4">
    <location>
        <begin position="31"/>
        <end position="290"/>
    </location>
</feature>
<name>A0A6I2F3Y1_9MICO</name>
<proteinExistence type="predicted"/>
<dbReference type="Gene3D" id="2.40.100.10">
    <property type="entry name" value="Cyclophilin-like"/>
    <property type="match status" value="1"/>
</dbReference>
<evidence type="ECO:0000259" key="4">
    <source>
        <dbReference type="SMART" id="SM00797"/>
    </source>
</evidence>
<comment type="caution">
    <text evidence="5">The sequence shown here is derived from an EMBL/GenBank/DDBJ whole genome shotgun (WGS) entry which is preliminary data.</text>
</comment>
<dbReference type="Proteomes" id="UP000431080">
    <property type="component" value="Unassembled WGS sequence"/>
</dbReference>
<gene>
    <name evidence="5" type="ORF">GE115_09940</name>
</gene>
<dbReference type="AlphaFoldDB" id="A0A6I2F3Y1"/>
<dbReference type="GO" id="GO:0016787">
    <property type="term" value="F:hydrolase activity"/>
    <property type="evidence" value="ECO:0007669"/>
    <property type="project" value="UniProtKB-KW"/>
</dbReference>
<evidence type="ECO:0000313" key="6">
    <source>
        <dbReference type="Proteomes" id="UP000431080"/>
    </source>
</evidence>
<reference evidence="5 6" key="1">
    <citation type="submission" date="2019-10" db="EMBL/GenBank/DDBJ databases">
        <authorList>
            <person name="Nie G."/>
            <person name="Ming H."/>
            <person name="Yi B."/>
        </authorList>
    </citation>
    <scope>NUCLEOTIDE SEQUENCE [LARGE SCALE GENOMIC DNA]</scope>
    <source>
        <strain evidence="5 6">CFH 90414</strain>
    </source>
</reference>
<evidence type="ECO:0000313" key="5">
    <source>
        <dbReference type="EMBL" id="MRG60185.1"/>
    </source>
</evidence>